<dbReference type="GO" id="GO:0048188">
    <property type="term" value="C:Set1C/COMPASS complex"/>
    <property type="evidence" value="ECO:0007669"/>
    <property type="project" value="TreeGrafter"/>
</dbReference>
<dbReference type="PANTHER" id="PTHR45814:SF2">
    <property type="entry name" value="HISTONE-LYSINE N-METHYLTRANSFERASE SETD1"/>
    <property type="match status" value="1"/>
</dbReference>
<dbReference type="InterPro" id="IPR024657">
    <property type="entry name" value="COMPASS_Set1_N-SET"/>
</dbReference>
<keyword evidence="8" id="KW-0539">Nucleus</keyword>
<feature type="compositionally biased region" description="Pro residues" evidence="14">
    <location>
        <begin position="14"/>
        <end position="54"/>
    </location>
</feature>
<dbReference type="Gene3D" id="3.30.70.330">
    <property type="match status" value="1"/>
</dbReference>
<dbReference type="Proteomes" id="UP000292082">
    <property type="component" value="Unassembled WGS sequence"/>
</dbReference>
<feature type="compositionally biased region" description="Polar residues" evidence="14">
    <location>
        <begin position="284"/>
        <end position="301"/>
    </location>
</feature>
<gene>
    <name evidence="18" type="ORF">BD310DRAFT_945119</name>
</gene>
<feature type="region of interest" description="Disordered" evidence="14">
    <location>
        <begin position="1"/>
        <end position="59"/>
    </location>
</feature>
<evidence type="ECO:0000259" key="17">
    <source>
        <dbReference type="PROSITE" id="PS50868"/>
    </source>
</evidence>
<dbReference type="InterPro" id="IPR001214">
    <property type="entry name" value="SET_dom"/>
</dbReference>
<evidence type="ECO:0000313" key="18">
    <source>
        <dbReference type="EMBL" id="TBU63579.1"/>
    </source>
</evidence>
<dbReference type="InterPro" id="IPR000504">
    <property type="entry name" value="RRM_dom"/>
</dbReference>
<evidence type="ECO:0000256" key="13">
    <source>
        <dbReference type="PROSITE-ProRule" id="PRU00176"/>
    </source>
</evidence>
<feature type="domain" description="RRM" evidence="15">
    <location>
        <begin position="162"/>
        <end position="248"/>
    </location>
</feature>
<evidence type="ECO:0000256" key="6">
    <source>
        <dbReference type="ARBA" id="ARBA00022691"/>
    </source>
</evidence>
<dbReference type="GO" id="GO:0032259">
    <property type="term" value="P:methylation"/>
    <property type="evidence" value="ECO:0007669"/>
    <property type="project" value="UniProtKB-KW"/>
</dbReference>
<evidence type="ECO:0000256" key="12">
    <source>
        <dbReference type="ARBA" id="ARBA00049129"/>
    </source>
</evidence>
<dbReference type="EC" id="2.1.1.354" evidence="2"/>
<evidence type="ECO:0000256" key="3">
    <source>
        <dbReference type="ARBA" id="ARBA00015839"/>
    </source>
</evidence>
<dbReference type="InterPro" id="IPR012677">
    <property type="entry name" value="Nucleotide-bd_a/b_plait_sf"/>
</dbReference>
<dbReference type="SMART" id="SM00508">
    <property type="entry name" value="PostSET"/>
    <property type="match status" value="1"/>
</dbReference>
<comment type="catalytic activity">
    <reaction evidence="11">
        <text>N(6)-methyl-L-lysyl(4)-[histone H3] + S-adenosyl-L-methionine = N(6),N(6)-dimethyl-L-lysyl(4)-[histone H3] + S-adenosyl-L-homocysteine + H(+)</text>
        <dbReference type="Rhea" id="RHEA:60268"/>
        <dbReference type="Rhea" id="RHEA-COMP:15540"/>
        <dbReference type="Rhea" id="RHEA-COMP:15543"/>
        <dbReference type="ChEBI" id="CHEBI:15378"/>
        <dbReference type="ChEBI" id="CHEBI:57856"/>
        <dbReference type="ChEBI" id="CHEBI:59789"/>
        <dbReference type="ChEBI" id="CHEBI:61929"/>
        <dbReference type="ChEBI" id="CHEBI:61976"/>
    </reaction>
</comment>
<dbReference type="InterPro" id="IPR003616">
    <property type="entry name" value="Post-SET_dom"/>
</dbReference>
<keyword evidence="6" id="KW-0949">S-adenosyl-L-methionine</keyword>
<dbReference type="PROSITE" id="PS50102">
    <property type="entry name" value="RRM"/>
    <property type="match status" value="1"/>
</dbReference>
<feature type="compositionally biased region" description="Low complexity" evidence="14">
    <location>
        <begin position="352"/>
        <end position="380"/>
    </location>
</feature>
<dbReference type="Pfam" id="PF00856">
    <property type="entry name" value="SET"/>
    <property type="match status" value="1"/>
</dbReference>
<evidence type="ECO:0000256" key="14">
    <source>
        <dbReference type="SAM" id="MobiDB-lite"/>
    </source>
</evidence>
<dbReference type="InterPro" id="IPR046341">
    <property type="entry name" value="SET_dom_sf"/>
</dbReference>
<evidence type="ECO:0000256" key="5">
    <source>
        <dbReference type="ARBA" id="ARBA00022679"/>
    </source>
</evidence>
<feature type="region of interest" description="Disordered" evidence="14">
    <location>
        <begin position="425"/>
        <end position="448"/>
    </location>
</feature>
<evidence type="ECO:0000256" key="1">
    <source>
        <dbReference type="ARBA" id="ARBA00004123"/>
    </source>
</evidence>
<keyword evidence="7" id="KW-0156">Chromatin regulator</keyword>
<protein>
    <recommendedName>
        <fullName evidence="3">Histone-lysine N-methyltransferase, H3 lysine-4 specific</fullName>
        <ecNumber evidence="2">2.1.1.354</ecNumber>
    </recommendedName>
    <alternativeName>
        <fullName evidence="9">SET domain-containing protein 1</fullName>
    </alternativeName>
</protein>
<comment type="catalytic activity">
    <reaction evidence="12">
        <text>N(6),N(6)-dimethyl-L-lysyl(4)-[histone H3] + S-adenosyl-L-methionine = N(6),N(6),N(6)-trimethyl-L-lysyl(4)-[histone H3] + S-adenosyl-L-homocysteine + H(+)</text>
        <dbReference type="Rhea" id="RHEA:60272"/>
        <dbReference type="Rhea" id="RHEA-COMP:15537"/>
        <dbReference type="Rhea" id="RHEA-COMP:15540"/>
        <dbReference type="ChEBI" id="CHEBI:15378"/>
        <dbReference type="ChEBI" id="CHEBI:57856"/>
        <dbReference type="ChEBI" id="CHEBI:59789"/>
        <dbReference type="ChEBI" id="CHEBI:61961"/>
        <dbReference type="ChEBI" id="CHEBI:61976"/>
    </reaction>
</comment>
<evidence type="ECO:0000259" key="16">
    <source>
        <dbReference type="PROSITE" id="PS50280"/>
    </source>
</evidence>
<dbReference type="InterPro" id="IPR044570">
    <property type="entry name" value="Set1-like"/>
</dbReference>
<dbReference type="Pfam" id="PF00076">
    <property type="entry name" value="RRM_1"/>
    <property type="match status" value="1"/>
</dbReference>
<dbReference type="GO" id="GO:0140999">
    <property type="term" value="F:histone H3K4 trimethyltransferase activity"/>
    <property type="evidence" value="ECO:0007669"/>
    <property type="project" value="UniProtKB-EC"/>
</dbReference>
<keyword evidence="4" id="KW-0489">Methyltransferase</keyword>
<keyword evidence="13" id="KW-0694">RNA-binding</keyword>
<feature type="region of interest" description="Disordered" evidence="14">
    <location>
        <begin position="893"/>
        <end position="913"/>
    </location>
</feature>
<evidence type="ECO:0000256" key="11">
    <source>
        <dbReference type="ARBA" id="ARBA00047583"/>
    </source>
</evidence>
<name>A0A4Q9Q800_9APHY</name>
<comment type="subcellular location">
    <subcellularLocation>
        <location evidence="1">Nucleus</location>
    </subcellularLocation>
</comment>
<dbReference type="EMBL" id="ML145089">
    <property type="protein sequence ID" value="TBU63579.1"/>
    <property type="molecule type" value="Genomic_DNA"/>
</dbReference>
<dbReference type="CDD" id="cd00590">
    <property type="entry name" value="RRM_SF"/>
    <property type="match status" value="1"/>
</dbReference>
<proteinExistence type="predicted"/>
<dbReference type="InterPro" id="IPR035979">
    <property type="entry name" value="RBD_domain_sf"/>
</dbReference>
<feature type="region of interest" description="Disordered" evidence="14">
    <location>
        <begin position="265"/>
        <end position="385"/>
    </location>
</feature>
<evidence type="ECO:0000256" key="2">
    <source>
        <dbReference type="ARBA" id="ARBA00012182"/>
    </source>
</evidence>
<organism evidence="18 19">
    <name type="scientific">Dichomitus squalens</name>
    <dbReference type="NCBI Taxonomy" id="114155"/>
    <lineage>
        <taxon>Eukaryota</taxon>
        <taxon>Fungi</taxon>
        <taxon>Dikarya</taxon>
        <taxon>Basidiomycota</taxon>
        <taxon>Agaricomycotina</taxon>
        <taxon>Agaricomycetes</taxon>
        <taxon>Polyporales</taxon>
        <taxon>Polyporaceae</taxon>
        <taxon>Dichomitus</taxon>
    </lineage>
</organism>
<evidence type="ECO:0000313" key="19">
    <source>
        <dbReference type="Proteomes" id="UP000292082"/>
    </source>
</evidence>
<reference evidence="18 19" key="1">
    <citation type="submission" date="2019-01" db="EMBL/GenBank/DDBJ databases">
        <title>Draft genome sequences of three monokaryotic isolates of the white-rot basidiomycete fungus Dichomitus squalens.</title>
        <authorList>
            <consortium name="DOE Joint Genome Institute"/>
            <person name="Lopez S.C."/>
            <person name="Andreopoulos B."/>
            <person name="Pangilinan J."/>
            <person name="Lipzen A."/>
            <person name="Riley R."/>
            <person name="Ahrendt S."/>
            <person name="Ng V."/>
            <person name="Barry K."/>
            <person name="Daum C."/>
            <person name="Grigoriev I.V."/>
            <person name="Hilden K.S."/>
            <person name="Makela M.R."/>
            <person name="de Vries R.P."/>
        </authorList>
    </citation>
    <scope>NUCLEOTIDE SEQUENCE [LARGE SCALE GENOMIC DNA]</scope>
    <source>
        <strain evidence="18 19">CBS 464.89</strain>
    </source>
</reference>
<comment type="catalytic activity">
    <reaction evidence="10">
        <text>L-lysyl(4)-[histone H3] + 3 S-adenosyl-L-methionine = N(6),N(6),N(6)-trimethyl-L-lysyl(4)-[histone H3] + 3 S-adenosyl-L-homocysteine + 3 H(+)</text>
        <dbReference type="Rhea" id="RHEA:60260"/>
        <dbReference type="Rhea" id="RHEA-COMP:15537"/>
        <dbReference type="Rhea" id="RHEA-COMP:15547"/>
        <dbReference type="ChEBI" id="CHEBI:15378"/>
        <dbReference type="ChEBI" id="CHEBI:29969"/>
        <dbReference type="ChEBI" id="CHEBI:57856"/>
        <dbReference type="ChEBI" id="CHEBI:59789"/>
        <dbReference type="ChEBI" id="CHEBI:61961"/>
        <dbReference type="EC" id="2.1.1.354"/>
    </reaction>
</comment>
<dbReference type="SUPFAM" id="SSF54928">
    <property type="entry name" value="RNA-binding domain, RBD"/>
    <property type="match status" value="1"/>
</dbReference>
<dbReference type="SMART" id="SM01291">
    <property type="entry name" value="N-SET"/>
    <property type="match status" value="1"/>
</dbReference>
<evidence type="ECO:0000256" key="4">
    <source>
        <dbReference type="ARBA" id="ARBA00022603"/>
    </source>
</evidence>
<feature type="domain" description="SET" evidence="16">
    <location>
        <begin position="956"/>
        <end position="1073"/>
    </location>
</feature>
<dbReference type="AlphaFoldDB" id="A0A4Q9Q800"/>
<evidence type="ECO:0000259" key="15">
    <source>
        <dbReference type="PROSITE" id="PS50102"/>
    </source>
</evidence>
<dbReference type="PANTHER" id="PTHR45814">
    <property type="entry name" value="HISTONE-LYSINE N-METHYLTRANSFERASE SETD1"/>
    <property type="match status" value="1"/>
</dbReference>
<dbReference type="Gene3D" id="2.170.270.10">
    <property type="entry name" value="SET domain"/>
    <property type="match status" value="1"/>
</dbReference>
<feature type="domain" description="Post-SET" evidence="17">
    <location>
        <begin position="1079"/>
        <end position="1095"/>
    </location>
</feature>
<feature type="region of interest" description="Disordered" evidence="14">
    <location>
        <begin position="679"/>
        <end position="712"/>
    </location>
</feature>
<evidence type="ECO:0000256" key="7">
    <source>
        <dbReference type="ARBA" id="ARBA00022853"/>
    </source>
</evidence>
<dbReference type="Pfam" id="PF11764">
    <property type="entry name" value="N-SET"/>
    <property type="match status" value="1"/>
</dbReference>
<sequence>MRLPVHIPTGPRAQRPPSPAIPQPPSEPPPPRPPSPQLYSLPPPPPWPPEPSEFPPGKNWKVLFDYAIDKDREGQYRALAEKLREKGMDQGDEPRVKGKGKGKEIILRYNGEVIDGEHDAVIRDPRKETKVKRLPSMRPVRAELVQCKYEYDVNSSGPPPPTSVLVLGISPLMPNQHLRRHFGMHGTIMSFEPQIDKSSGGALGIVFIRYMSHEDAKKCVENEHGKKLNIAVPGLGEGEELRVVFDGEGKVLKAVMNELDRRRREKLRREKEEKEKAAAHLKPTPTSSASQTPVHANNPWRTTLRDGGPHRQQGQHAAPRSLLPNVHLPMRPQGLTPMSMTGSPAQHDKASPLPNGTPTGPRNGPARVRRAAPSAPFRARNNVPHPLRAVPPANIRPPIHLFPNGIEAGPVLPPHMQFGLNGVETPPPMPFPPSRSPSPVSRRPQYGRAKKSVDYDVIKAELAKNGFDHIAIDGHVGSVDEEDVEKFMVGFKVDKILRDRHSWYVTFKDRDTAHRALMVLTGTGRTLAHHAVNVTVRAAPTHVPTAHKTQWTDGELLEQAEKELRQELRATLEKDIVERILASQVRRLVAEERTKKGVRTEPVVDGHVAEALEHESKYLDKDALRGLSFRNKKKRPREDMVAPVETAVMTEDDMVVERPKKKPKKAKKVFVEEKLIESEDEETTPALLPPEPTKQRKRAMSEASELEVPVKKKSKSQQVQVFEDNAIPVRTKKSKKTAVAEVLPDTRNVSAFGDEIVHEVVPETLLSGPPTIDEVHVTTPLGFTPSPLASPAAGGPVPIQPPSAAIIDPIAEGICEDEEDMYFAKLALERMLFGKSAASLDEPEHDVELDAPAPFRKHVTGSARTEGYYKISHTEKSAYVAQYALRGMTTTVATETEQTPAPKPAVTSSRSNRANARRRAQGLEEINQVQRAMALSKGEAAAPDSVKYNQLQTRKKHLRFARSPIHDWGLYAMEKINRGDLVIEYVGEVIRAQVADKREKAYERQGIGSSYLFRIDEDLVVDATKKGNLGRLINHSCDPNCTAKIITISGEKKIVIYAKQDIELGSEITYDYHFPIEQDKIPCLCGSAKCRGTLN</sequence>
<accession>A0A4Q9Q800</accession>
<dbReference type="GO" id="GO:0003723">
    <property type="term" value="F:RNA binding"/>
    <property type="evidence" value="ECO:0007669"/>
    <property type="project" value="UniProtKB-UniRule"/>
</dbReference>
<dbReference type="SMART" id="SM00360">
    <property type="entry name" value="RRM"/>
    <property type="match status" value="1"/>
</dbReference>
<dbReference type="STRING" id="114155.A0A4Q9Q800"/>
<keyword evidence="5" id="KW-0808">Transferase</keyword>
<dbReference type="SUPFAM" id="SSF82199">
    <property type="entry name" value="SET domain"/>
    <property type="match status" value="1"/>
</dbReference>
<dbReference type="SMART" id="SM00317">
    <property type="entry name" value="SET"/>
    <property type="match status" value="1"/>
</dbReference>
<feature type="compositionally biased region" description="Pro residues" evidence="14">
    <location>
        <begin position="425"/>
        <end position="436"/>
    </location>
</feature>
<dbReference type="PROSITE" id="PS50280">
    <property type="entry name" value="SET"/>
    <property type="match status" value="1"/>
</dbReference>
<dbReference type="PROSITE" id="PS50868">
    <property type="entry name" value="POST_SET"/>
    <property type="match status" value="1"/>
</dbReference>
<evidence type="ECO:0000256" key="10">
    <source>
        <dbReference type="ARBA" id="ARBA00047571"/>
    </source>
</evidence>
<keyword evidence="19" id="KW-1185">Reference proteome</keyword>
<evidence type="ECO:0000256" key="9">
    <source>
        <dbReference type="ARBA" id="ARBA00030093"/>
    </source>
</evidence>
<feature type="compositionally biased region" description="Basic and acidic residues" evidence="14">
    <location>
        <begin position="265"/>
        <end position="278"/>
    </location>
</feature>
<evidence type="ECO:0000256" key="8">
    <source>
        <dbReference type="ARBA" id="ARBA00023242"/>
    </source>
</evidence>